<dbReference type="CDD" id="cd19543">
    <property type="entry name" value="DCL_NRPS"/>
    <property type="match status" value="1"/>
</dbReference>
<proteinExistence type="inferred from homology"/>
<dbReference type="RefSeq" id="WP_102936011.1">
    <property type="nucleotide sequence ID" value="NZ_LJIW01000002.1"/>
</dbReference>
<feature type="region of interest" description="Disordered" evidence="7">
    <location>
        <begin position="388"/>
        <end position="408"/>
    </location>
</feature>
<evidence type="ECO:0000313" key="10">
    <source>
        <dbReference type="Proteomes" id="UP000236520"/>
    </source>
</evidence>
<feature type="domain" description="Carrier" evidence="8">
    <location>
        <begin position="977"/>
        <end position="1051"/>
    </location>
</feature>
<dbReference type="GO" id="GO:0005829">
    <property type="term" value="C:cytosol"/>
    <property type="evidence" value="ECO:0007669"/>
    <property type="project" value="TreeGrafter"/>
</dbReference>
<dbReference type="Pfam" id="PF00550">
    <property type="entry name" value="PP-binding"/>
    <property type="match status" value="2"/>
</dbReference>
<dbReference type="Pfam" id="PF00501">
    <property type="entry name" value="AMP-binding"/>
    <property type="match status" value="2"/>
</dbReference>
<evidence type="ECO:0000256" key="5">
    <source>
        <dbReference type="ARBA" id="ARBA00022737"/>
    </source>
</evidence>
<dbReference type="GO" id="GO:0044550">
    <property type="term" value="P:secondary metabolite biosynthetic process"/>
    <property type="evidence" value="ECO:0007669"/>
    <property type="project" value="UniProtKB-ARBA"/>
</dbReference>
<evidence type="ECO:0000256" key="1">
    <source>
        <dbReference type="ARBA" id="ARBA00001957"/>
    </source>
</evidence>
<dbReference type="CDD" id="cd05930">
    <property type="entry name" value="A_NRPS"/>
    <property type="match status" value="1"/>
</dbReference>
<dbReference type="InterPro" id="IPR036736">
    <property type="entry name" value="ACP-like_sf"/>
</dbReference>
<dbReference type="NCBIfam" id="TIGR01733">
    <property type="entry name" value="AA-adenyl-dom"/>
    <property type="match status" value="2"/>
</dbReference>
<dbReference type="CDD" id="cd19534">
    <property type="entry name" value="E_NRPS"/>
    <property type="match status" value="1"/>
</dbReference>
<dbReference type="FunFam" id="1.10.1200.10:FF:000005">
    <property type="entry name" value="Nonribosomal peptide synthetase 1"/>
    <property type="match status" value="2"/>
</dbReference>
<dbReference type="InterPro" id="IPR010071">
    <property type="entry name" value="AA_adenyl_dom"/>
</dbReference>
<dbReference type="GO" id="GO:0017000">
    <property type="term" value="P:antibiotic biosynthetic process"/>
    <property type="evidence" value="ECO:0007669"/>
    <property type="project" value="UniProtKB-KW"/>
</dbReference>
<dbReference type="Gene3D" id="3.30.300.30">
    <property type="match status" value="2"/>
</dbReference>
<dbReference type="Gene3D" id="1.10.1200.10">
    <property type="entry name" value="ACP-like"/>
    <property type="match status" value="2"/>
</dbReference>
<keyword evidence="3" id="KW-0596">Phosphopantetheine</keyword>
<comment type="similarity">
    <text evidence="2">Belongs to the ATP-dependent AMP-binding enzyme family.</text>
</comment>
<dbReference type="Pfam" id="PF13193">
    <property type="entry name" value="AMP-binding_C"/>
    <property type="match status" value="2"/>
</dbReference>
<evidence type="ECO:0000313" key="9">
    <source>
        <dbReference type="EMBL" id="PNG90138.1"/>
    </source>
</evidence>
<dbReference type="CDD" id="cd17646">
    <property type="entry name" value="A_NRPS_AB3403-like"/>
    <property type="match status" value="1"/>
</dbReference>
<evidence type="ECO:0000256" key="3">
    <source>
        <dbReference type="ARBA" id="ARBA00022450"/>
    </source>
</evidence>
<dbReference type="Gene3D" id="3.30.559.30">
    <property type="entry name" value="Nonribosomal peptide synthetase, condensation domain"/>
    <property type="match status" value="4"/>
</dbReference>
<dbReference type="InterPro" id="IPR020845">
    <property type="entry name" value="AMP-binding_CS"/>
</dbReference>
<dbReference type="GO" id="GO:0008610">
    <property type="term" value="P:lipid biosynthetic process"/>
    <property type="evidence" value="ECO:0007669"/>
    <property type="project" value="UniProtKB-ARBA"/>
</dbReference>
<sequence length="3069" mass="332440">MTGYQIASLPLTAAQSGIWLAQRLQPANPLFNIAEYIDIHGEIDPALFENALRRTVAEADTLRIRLLEEDGRAAQRVEEHIDWTLSFVDVSHEDDPRASAESHMRAEMRRPVDPTTGPLFAFALFKAADDRYFWYQRYHHIVMDGLGLSLIGRRVAELYTALAAGLPCPEAPFGSLAELLDDEAAYRDSDRFTRDRAYWTARFAERPAATSLADRTPALPERLERRTAFLDEPTLAGLRATAREAEVSWPAVLVAAFGVYLHRMTGNRQVVLGLPAMARPTGRARTIPGMMSNVLPFRLDLHPGTTVAQAVRLASKELHSVLKHQRYRAEDLRRDLELSGDEHRLVGPHINIVMVDYDLTFGGHRGTVHNLGGGPVDDLSLVVDGRAATERGRPGSGESASGGLRIDLDGNPELYDPERLDDHQRRFLDLLGHFAHAAPDTPIGRIDLLAPEERERVLGEWNATARKVPDSSLPELFQAQAARTPQAPAVVFEGRTLTYAELNGRANRLAHLLIGHGAGPESLVALSVPRSDEMIVALLAILKTGAAYLPVDPGYPAERIAYMLGDAEPALVLTANGDTAGGDGRISLRLDAPETAERLAGQPDRDPVDADRTAPLRPQHPAYVIYTSGSTGRPKGVVVSQASAVDLATWAVTDIGTRRLRRVLAATSLNFDVSVFEIFGPLCGGGSIEVVRDLLALTERTAEGWSGSLVSAVPSAFAQVLAHGEMNTSAETVVLAGEALSAHAVAAIRDAIPGCRIANIYGPTEATVYATAWYSDRDADTRDQAPPIGRPIANTRVYVLDSGLQPVPVGVTGELYIAGEGLARGYLRRPGLTAERFVADPYRGADGRMYRTGDVVRWRSDGNVEYVGRADEQVKVRGFRIELGEIEAVLARHPEVRQTAVIAREDRAGVKQLVAYVVAEGDPDAGEWRRHMAAELPEYMVPAAFVTLERLPLTPNGKLDRRALPAPDFGSTATGRAPATAREEALCAVFADVLGLPGVGADDSFFDLGGDSIVSIQLVSRARAAGLVFTPRDVFQRPTVAALAAVATGADATSAPTPDRGIGVVPLTPIVHWLRERGGPVAGFHQSMLMRTPAGLTLERLTAGLQTVLDHHDALRMRLRCDDDGTWELETGPRGTVDAADAITRVTDPEELRRDPLEDRPLKPEAGEMVRAVWLDNGADTPGRLLLVAHHLVVDGVSWRILLPDLAAAVEGRALEPVGTSLRGWAEQLTTLARHPSRLAELPLWTAMFEGPDPLLGRRALDPVRDTAATVRHLRLTLPPERTDPLLTRVPAAFHGGVNDVLLTALGLAVADWRRRRGHADATGVLVDLEGHGREEIVEGADLSRTVGWFTSLHPVRLEPGVADWDDVWEGGPQAGRALKRVKEQLRALPDNGIGYGLLRHLNPDTAGELAALPAPQIGFNYLGRLATGTDTDWAVESASGGGDEDMPLVHTVDVDALTMDTHDGAQLHATWSWPNGLLSEADVRDLAETWFRALDALAAHAEAPDAGGRTPSDLPLVSLTQDEIDTLEHTCPDLEDVLPPSPMQEGLLFHALFDEGGADVYTVQLFLGMAGALDERALRAAARTLLNRHPNLRSGFRHEQLGTPVQVVHHEVELPWETRDLRGLAPDEQTAELTRIAEEQRVRGFDPAVPPLLRFVLLRLADDRCRLLLTYHHILLDGWSMALLAQELFTLYARGGDDTGLPHTTPYRDYLAWLADQDREAAEEAWRQALAGIEEPTLLAPTSADTPALAPERVTLDLSPELTTALTERARGLGLTMNTLVQGAWAVLLGRLTGAEDVVFGATVSGRPGEIGGVESMVGLFINTLPVRVAPRPEESWAQLLTRLQEQQAALMEHQYIGLHDTQRLAGVGELFDTLTVFENYPLDPDVLDSAGSGLRVTEAGAEDATHYPLTLVAVPGPRLALRLGYRPELFAADGVRAIGTRLNRLLEAIATAPDQPVADIDILGAAERERTLITWNATEHHIPSTTLTELIEAQAARTPHATAVVFEGRTLTYAELGARANRLARLLVERGAGPERFVALALPRSLDLIVALVAVLKSGAAYVPVDPDYPAERIRHILADARPAMLLTTADVTEALPPDDDTPRLPLDAADTRAALAGHSDRDLTDAERLAPLTGLNTAYVIYTSGSTGKPKGVLVPHEGIVNRLLWTQARYGLDASDRVLQKTPSGFDVSVWEFFWPLITGARLVVARPEGHKDPAYLARLIRDEGVTTVHFVPSMLQVFLAEPAAARRTGLRRVLCSGEALPGELRARFYEILDVPLHNLYGPTEASVDVTSWECAAQDPVGPVPIGAPVWNTRLYVLDSRLRPVPAGVAGELYLAGVQLARGYLRRPGLTAERFVADPYRGAGGRMYRTGDVVRWRSDGNVEYVGRADEQVKVRGFRIELGEVEAVLARHPEVRQTAVIAREDRAGVKQLVAYVVAEGDPDAGELRKYLGAELPEYMVPAAFVTLERLPLTPNGKLDRRALPAPDFGSTATGRAPATAREEALCAVFADVLGLPGVGADDSFFDLGGDSIVSIQLVSRARAAGLVFTPRDVFQHRTVAALAAMAGEVRATAVVEPPDHGIGAVPLTPIVRWLRERGGPVDGFHQSMLVRTPAGLTLERLTAGLQTVLDHHDALRLRMRRDGDDAWELETGPRGAVDAAGVITRVTDPAVLRGQPLRDRPLKPEAGEMVRAVWLDNGAHAPGRLLLILHHLVVDGVSWRILLPDLAAAVEDRALEPVGTSLRGWAEHLTTLARHPSRAEELPLWKRQLDGYDPLVGTRALDPVLDTADTIRHLRLTLPPQRTDPLLTRVPAAFHGGVNDVLLTGLALAVADWRRRGGHPDATDLLVDLEGHGREDIVEGADLSRTVGWFTSLHPVRLEPGVEDWDDLWGGGSEAGRALKRVKEQLRALPDNGIGYGLLRHLNPDTAGELAARPAPQIGFNYLGRLATGADADWAVAPEADGLGGGADDAMPLPHALEINALTEDGPGGARLGAVWSWPDGLLSEEDVRDLAETWFRALDALAAHAEGPGAGGHTPSDLTLVSLTQDEIDAFEDELEPGTEWEMPK</sequence>
<reference evidence="9 10" key="1">
    <citation type="submission" date="2015-09" db="EMBL/GenBank/DDBJ databases">
        <title>Genome sequence, genome mining and natural product profiling of a biocontrol bacterium Streptomyces malaysiensis F913.</title>
        <authorList>
            <person name="Xu Y."/>
            <person name="Wei J."/>
            <person name="Xie J."/>
            <person name="Li T."/>
            <person name="Zhou Z."/>
        </authorList>
    </citation>
    <scope>NUCLEOTIDE SEQUENCE [LARGE SCALE GENOMIC DNA]</scope>
    <source>
        <strain evidence="9 10">F913</strain>
    </source>
</reference>
<dbReference type="InterPro" id="IPR010060">
    <property type="entry name" value="NRPS_synth"/>
</dbReference>
<dbReference type="Gene3D" id="3.40.50.980">
    <property type="match status" value="4"/>
</dbReference>
<dbReference type="EMBL" id="LJIW01000002">
    <property type="protein sequence ID" value="PNG90138.1"/>
    <property type="molecule type" value="Genomic_DNA"/>
</dbReference>
<comment type="cofactor">
    <cofactor evidence="1">
        <name>pantetheine 4'-phosphate</name>
        <dbReference type="ChEBI" id="CHEBI:47942"/>
    </cofactor>
</comment>
<dbReference type="FunFam" id="3.40.50.980:FF:000001">
    <property type="entry name" value="Non-ribosomal peptide synthetase"/>
    <property type="match status" value="2"/>
</dbReference>
<dbReference type="SMART" id="SM00823">
    <property type="entry name" value="PKS_PP"/>
    <property type="match status" value="2"/>
</dbReference>
<dbReference type="InterPro" id="IPR000873">
    <property type="entry name" value="AMP-dep_synth/lig_dom"/>
</dbReference>
<dbReference type="PANTHER" id="PTHR45527:SF14">
    <property type="entry name" value="PLIPASTATIN SYNTHASE SUBUNIT B"/>
    <property type="match status" value="1"/>
</dbReference>
<dbReference type="GO" id="GO:0043041">
    <property type="term" value="P:amino acid activation for nonribosomal peptide biosynthetic process"/>
    <property type="evidence" value="ECO:0007669"/>
    <property type="project" value="TreeGrafter"/>
</dbReference>
<dbReference type="InterPro" id="IPR045851">
    <property type="entry name" value="AMP-bd_C_sf"/>
</dbReference>
<keyword evidence="5" id="KW-0677">Repeat</keyword>
<keyword evidence="4" id="KW-0597">Phosphoprotein</keyword>
<dbReference type="InterPro" id="IPR025110">
    <property type="entry name" value="AMP-bd_C"/>
</dbReference>
<dbReference type="PROSITE" id="PS00455">
    <property type="entry name" value="AMP_BINDING"/>
    <property type="match status" value="2"/>
</dbReference>
<evidence type="ECO:0000256" key="7">
    <source>
        <dbReference type="SAM" id="MobiDB-lite"/>
    </source>
</evidence>
<dbReference type="FunFam" id="3.40.50.12780:FF:000012">
    <property type="entry name" value="Non-ribosomal peptide synthetase"/>
    <property type="match status" value="2"/>
</dbReference>
<keyword evidence="10" id="KW-1185">Reference proteome</keyword>
<accession>A0A2J7YQ25</accession>
<dbReference type="FunFam" id="3.40.50.980:FF:000002">
    <property type="entry name" value="Enterobactin synthetase component F"/>
    <property type="match status" value="1"/>
</dbReference>
<dbReference type="GO" id="GO:0003824">
    <property type="term" value="F:catalytic activity"/>
    <property type="evidence" value="ECO:0007669"/>
    <property type="project" value="UniProtKB-KW"/>
</dbReference>
<dbReference type="PROSITE" id="PS00012">
    <property type="entry name" value="PHOSPHOPANTETHEINE"/>
    <property type="match status" value="2"/>
</dbReference>
<dbReference type="InterPro" id="IPR023213">
    <property type="entry name" value="CAT-like_dom_sf"/>
</dbReference>
<dbReference type="FunFam" id="3.30.300.30:FF:000010">
    <property type="entry name" value="Enterobactin synthetase component F"/>
    <property type="match status" value="2"/>
</dbReference>
<dbReference type="SUPFAM" id="SSF52777">
    <property type="entry name" value="CoA-dependent acyltransferases"/>
    <property type="match status" value="8"/>
</dbReference>
<dbReference type="SUPFAM" id="SSF56801">
    <property type="entry name" value="Acetyl-CoA synthetase-like"/>
    <property type="match status" value="2"/>
</dbReference>
<dbReference type="Pfam" id="PF00668">
    <property type="entry name" value="Condensation"/>
    <property type="match status" value="4"/>
</dbReference>
<feature type="domain" description="Carrier" evidence="8">
    <location>
        <begin position="2499"/>
        <end position="2573"/>
    </location>
</feature>
<comment type="caution">
    <text evidence="9">The sequence shown here is derived from an EMBL/GenBank/DDBJ whole genome shotgun (WGS) entry which is preliminary data.</text>
</comment>
<evidence type="ECO:0000256" key="4">
    <source>
        <dbReference type="ARBA" id="ARBA00022553"/>
    </source>
</evidence>
<dbReference type="PROSITE" id="PS50075">
    <property type="entry name" value="CARRIER"/>
    <property type="match status" value="2"/>
</dbReference>
<dbReference type="InterPro" id="IPR001242">
    <property type="entry name" value="Condensation_dom"/>
</dbReference>
<dbReference type="Proteomes" id="UP000236520">
    <property type="component" value="Unassembled WGS sequence"/>
</dbReference>
<dbReference type="InterPro" id="IPR006162">
    <property type="entry name" value="Ppantetheine_attach_site"/>
</dbReference>
<gene>
    <name evidence="9" type="ORF">SMF913_25603</name>
</gene>
<evidence type="ECO:0000256" key="2">
    <source>
        <dbReference type="ARBA" id="ARBA00006432"/>
    </source>
</evidence>
<keyword evidence="6" id="KW-0045">Antibiotic biosynthesis</keyword>
<dbReference type="NCBIfam" id="TIGR01720">
    <property type="entry name" value="NRPS-para261"/>
    <property type="match status" value="2"/>
</dbReference>
<dbReference type="NCBIfam" id="NF003417">
    <property type="entry name" value="PRK04813.1"/>
    <property type="match status" value="2"/>
</dbReference>
<dbReference type="PANTHER" id="PTHR45527">
    <property type="entry name" value="NONRIBOSOMAL PEPTIDE SYNTHETASE"/>
    <property type="match status" value="1"/>
</dbReference>
<protein>
    <recommendedName>
        <fullName evidence="8">Carrier domain-containing protein</fullName>
    </recommendedName>
</protein>
<dbReference type="InterPro" id="IPR009081">
    <property type="entry name" value="PP-bd_ACP"/>
</dbReference>
<dbReference type="FunFam" id="2.30.38.10:FF:000001">
    <property type="entry name" value="Non-ribosomal peptide synthetase PvdI"/>
    <property type="match status" value="2"/>
</dbReference>
<name>A0A2J7YQ25_STRMQ</name>
<organism evidence="9 10">
    <name type="scientific">Streptomyces malaysiensis</name>
    <dbReference type="NCBI Taxonomy" id="92644"/>
    <lineage>
        <taxon>Bacteria</taxon>
        <taxon>Bacillati</taxon>
        <taxon>Actinomycetota</taxon>
        <taxon>Actinomycetes</taxon>
        <taxon>Kitasatosporales</taxon>
        <taxon>Streptomycetaceae</taxon>
        <taxon>Streptomyces</taxon>
        <taxon>Streptomyces violaceusniger group</taxon>
    </lineage>
</organism>
<dbReference type="InterPro" id="IPR020806">
    <property type="entry name" value="PKS_PP-bd"/>
</dbReference>
<dbReference type="Gene3D" id="3.30.559.10">
    <property type="entry name" value="Chloramphenicol acetyltransferase-like domain"/>
    <property type="match status" value="4"/>
</dbReference>
<evidence type="ECO:0000259" key="8">
    <source>
        <dbReference type="PROSITE" id="PS50075"/>
    </source>
</evidence>
<dbReference type="GO" id="GO:0031177">
    <property type="term" value="F:phosphopantetheine binding"/>
    <property type="evidence" value="ECO:0007669"/>
    <property type="project" value="InterPro"/>
</dbReference>
<dbReference type="Gene3D" id="2.30.38.10">
    <property type="entry name" value="Luciferase, Domain 3"/>
    <property type="match status" value="2"/>
</dbReference>
<dbReference type="SUPFAM" id="SSF47336">
    <property type="entry name" value="ACP-like"/>
    <property type="match status" value="2"/>
</dbReference>
<evidence type="ECO:0000256" key="6">
    <source>
        <dbReference type="ARBA" id="ARBA00023194"/>
    </source>
</evidence>